<gene>
    <name evidence="1" type="ORF">RFULGI_LOCUS181</name>
</gene>
<dbReference type="Proteomes" id="UP000789396">
    <property type="component" value="Unassembled WGS sequence"/>
</dbReference>
<organism evidence="1 2">
    <name type="scientific">Racocetra fulgida</name>
    <dbReference type="NCBI Taxonomy" id="60492"/>
    <lineage>
        <taxon>Eukaryota</taxon>
        <taxon>Fungi</taxon>
        <taxon>Fungi incertae sedis</taxon>
        <taxon>Mucoromycota</taxon>
        <taxon>Glomeromycotina</taxon>
        <taxon>Glomeromycetes</taxon>
        <taxon>Diversisporales</taxon>
        <taxon>Gigasporaceae</taxon>
        <taxon>Racocetra</taxon>
    </lineage>
</organism>
<dbReference type="EMBL" id="CAJVPZ010000027">
    <property type="protein sequence ID" value="CAG8450030.1"/>
    <property type="molecule type" value="Genomic_DNA"/>
</dbReference>
<accession>A0A9N8VHG8</accession>
<evidence type="ECO:0000313" key="2">
    <source>
        <dbReference type="Proteomes" id="UP000789396"/>
    </source>
</evidence>
<dbReference type="AlphaFoldDB" id="A0A9N8VHG8"/>
<comment type="caution">
    <text evidence="1">The sequence shown here is derived from an EMBL/GenBank/DDBJ whole genome shotgun (WGS) entry which is preliminary data.</text>
</comment>
<proteinExistence type="predicted"/>
<evidence type="ECO:0000313" key="1">
    <source>
        <dbReference type="EMBL" id="CAG8450030.1"/>
    </source>
</evidence>
<sequence length="45" mass="5170">MSVGTFVDPTMPDDHNCYTMYPGDVIKINKVNPVEIKETPKKRIF</sequence>
<name>A0A9N8VHG8_9GLOM</name>
<keyword evidence="2" id="KW-1185">Reference proteome</keyword>
<protein>
    <submittedName>
        <fullName evidence="1">5392_t:CDS:1</fullName>
    </submittedName>
</protein>
<reference evidence="1" key="1">
    <citation type="submission" date="2021-06" db="EMBL/GenBank/DDBJ databases">
        <authorList>
            <person name="Kallberg Y."/>
            <person name="Tangrot J."/>
            <person name="Rosling A."/>
        </authorList>
    </citation>
    <scope>NUCLEOTIDE SEQUENCE</scope>
    <source>
        <strain evidence="1">IN212</strain>
    </source>
</reference>